<dbReference type="Gene3D" id="3.90.1570.10">
    <property type="entry name" value="tt1808, chain A"/>
    <property type="match status" value="1"/>
</dbReference>
<dbReference type="GO" id="GO:0004519">
    <property type="term" value="F:endonuclease activity"/>
    <property type="evidence" value="ECO:0007669"/>
    <property type="project" value="UniProtKB-KW"/>
</dbReference>
<organism evidence="2 3">
    <name type="scientific">Nocardia albiluteola</name>
    <dbReference type="NCBI Taxonomy" id="2842303"/>
    <lineage>
        <taxon>Bacteria</taxon>
        <taxon>Bacillati</taxon>
        <taxon>Actinomycetota</taxon>
        <taxon>Actinomycetes</taxon>
        <taxon>Mycobacteriales</taxon>
        <taxon>Nocardiaceae</taxon>
        <taxon>Nocardia</taxon>
    </lineage>
</organism>
<comment type="caution">
    <text evidence="2">The sequence shown here is derived from an EMBL/GenBank/DDBJ whole genome shotgun (WGS) entry which is preliminary data.</text>
</comment>
<dbReference type="PANTHER" id="PTHR34107:SF4">
    <property type="entry name" value="SLL1222 PROTEIN"/>
    <property type="match status" value="1"/>
</dbReference>
<keyword evidence="3" id="KW-1185">Reference proteome</keyword>
<protein>
    <submittedName>
        <fullName evidence="2">Uma2 family endonuclease</fullName>
    </submittedName>
</protein>
<keyword evidence="2" id="KW-0378">Hydrolase</keyword>
<dbReference type="Pfam" id="PF05685">
    <property type="entry name" value="Uma2"/>
    <property type="match status" value="1"/>
</dbReference>
<dbReference type="CDD" id="cd06260">
    <property type="entry name" value="DUF820-like"/>
    <property type="match status" value="1"/>
</dbReference>
<dbReference type="PANTHER" id="PTHR34107">
    <property type="entry name" value="SLL0198 PROTEIN-RELATED"/>
    <property type="match status" value="1"/>
</dbReference>
<dbReference type="Proteomes" id="UP000733379">
    <property type="component" value="Unassembled WGS sequence"/>
</dbReference>
<accession>A0ABS6AZH5</accession>
<evidence type="ECO:0000313" key="2">
    <source>
        <dbReference type="EMBL" id="MBU3063455.1"/>
    </source>
</evidence>
<dbReference type="EMBL" id="JAHKNI010000005">
    <property type="protein sequence ID" value="MBU3063455.1"/>
    <property type="molecule type" value="Genomic_DNA"/>
</dbReference>
<dbReference type="RefSeq" id="WP_215918331.1">
    <property type="nucleotide sequence ID" value="NZ_JAHKNI010000005.1"/>
</dbReference>
<evidence type="ECO:0000259" key="1">
    <source>
        <dbReference type="Pfam" id="PF05685"/>
    </source>
</evidence>
<gene>
    <name evidence="2" type="ORF">KO481_18200</name>
</gene>
<dbReference type="InterPro" id="IPR012296">
    <property type="entry name" value="Nuclease_put_TT1808"/>
</dbReference>
<dbReference type="InterPro" id="IPR008538">
    <property type="entry name" value="Uma2"/>
</dbReference>
<dbReference type="SUPFAM" id="SSF52980">
    <property type="entry name" value="Restriction endonuclease-like"/>
    <property type="match status" value="1"/>
</dbReference>
<sequence length="208" mass="24057">MSVLLDWAREENLQPEPITLEIWRQLPEEFCRLVEVVNGEAVRAELPRRTHQKAARRIADLVESAAEAHMDRYNDGCLDVDTDFDVLLWELPRATIRRPDVALFTCAPDELRPLPASLIKLVIEVVSPGTERVDTTDKLAEYAKAGIPWYWIVWVSDNRVTSIETYVLDHVLSLYRPHQKHDRDDMGTTVDGPIVFELDWNRLDELTR</sequence>
<reference evidence="2 3" key="1">
    <citation type="submission" date="2021-06" db="EMBL/GenBank/DDBJ databases">
        <title>Actinomycetes sequencing.</title>
        <authorList>
            <person name="Shan Q."/>
        </authorList>
    </citation>
    <scope>NUCLEOTIDE SEQUENCE [LARGE SCALE GENOMIC DNA]</scope>
    <source>
        <strain evidence="2 3">NEAU-G5</strain>
    </source>
</reference>
<feature type="domain" description="Putative restriction endonuclease" evidence="1">
    <location>
        <begin position="34"/>
        <end position="162"/>
    </location>
</feature>
<dbReference type="InterPro" id="IPR011335">
    <property type="entry name" value="Restrct_endonuc-II-like"/>
</dbReference>
<evidence type="ECO:0000313" key="3">
    <source>
        <dbReference type="Proteomes" id="UP000733379"/>
    </source>
</evidence>
<keyword evidence="2" id="KW-0255">Endonuclease</keyword>
<name>A0ABS6AZH5_9NOCA</name>
<keyword evidence="2" id="KW-0540">Nuclease</keyword>
<proteinExistence type="predicted"/>